<reference evidence="3 4" key="1">
    <citation type="submission" date="2018-12" db="EMBL/GenBank/DDBJ databases">
        <title>Amycolatopsis eburnea sp. nov. actinomycete associate with arbuscular mycorrhiza fungal spore.</title>
        <authorList>
            <person name="Lumyong S."/>
            <person name="Chaiya L."/>
        </authorList>
    </citation>
    <scope>NUCLEOTIDE SEQUENCE [LARGE SCALE GENOMIC DNA]</scope>
    <source>
        <strain evidence="3 4">GLM-1</strain>
    </source>
</reference>
<dbReference type="RefSeq" id="WP_125313247.1">
    <property type="nucleotide sequence ID" value="NZ_RSEC01000058.1"/>
</dbReference>
<dbReference type="InterPro" id="IPR045745">
    <property type="entry name" value="HTH_58_Actinobacteria-type"/>
</dbReference>
<dbReference type="Proteomes" id="UP000267081">
    <property type="component" value="Unassembled WGS sequence"/>
</dbReference>
<evidence type="ECO:0000313" key="4">
    <source>
        <dbReference type="Proteomes" id="UP000267081"/>
    </source>
</evidence>
<dbReference type="AlphaFoldDB" id="A0A3R9E1A0"/>
<sequence>MDTPEPSDPEVARRTERNRRMVQDWENGTSITQIAQRYGLSPNRTGTLLRQNGANLPTAGRGIKRDLDTAKIVADYLDGATIREIADAQQVSYGKVHRLLRQQQVPMRPRGGRGRSK</sequence>
<name>A0A3R9E1A0_9PSEU</name>
<feature type="region of interest" description="Disordered" evidence="1">
    <location>
        <begin position="42"/>
        <end position="61"/>
    </location>
</feature>
<accession>A0A3R9E1A0</accession>
<dbReference type="EMBL" id="RSEC01000058">
    <property type="protein sequence ID" value="RSD13972.1"/>
    <property type="molecule type" value="Genomic_DNA"/>
</dbReference>
<gene>
    <name evidence="3" type="ORF">EIY87_30380</name>
</gene>
<dbReference type="Gene3D" id="1.10.10.60">
    <property type="entry name" value="Homeodomain-like"/>
    <property type="match status" value="1"/>
</dbReference>
<feature type="domain" description="Helix-turn-helix" evidence="2">
    <location>
        <begin position="62"/>
        <end position="115"/>
    </location>
</feature>
<evidence type="ECO:0000313" key="3">
    <source>
        <dbReference type="EMBL" id="RSD13972.1"/>
    </source>
</evidence>
<feature type="compositionally biased region" description="Polar residues" evidence="1">
    <location>
        <begin position="42"/>
        <end position="55"/>
    </location>
</feature>
<evidence type="ECO:0000259" key="2">
    <source>
        <dbReference type="Pfam" id="PF19575"/>
    </source>
</evidence>
<dbReference type="OrthoDB" id="3624556at2"/>
<organism evidence="3 4">
    <name type="scientific">Amycolatopsis eburnea</name>
    <dbReference type="NCBI Taxonomy" id="2267691"/>
    <lineage>
        <taxon>Bacteria</taxon>
        <taxon>Bacillati</taxon>
        <taxon>Actinomycetota</taxon>
        <taxon>Actinomycetes</taxon>
        <taxon>Pseudonocardiales</taxon>
        <taxon>Pseudonocardiaceae</taxon>
        <taxon>Amycolatopsis</taxon>
    </lineage>
</organism>
<feature type="region of interest" description="Disordered" evidence="1">
    <location>
        <begin position="1"/>
        <end position="28"/>
    </location>
</feature>
<proteinExistence type="predicted"/>
<protein>
    <recommendedName>
        <fullName evidence="2">Helix-turn-helix domain-containing protein</fullName>
    </recommendedName>
</protein>
<comment type="caution">
    <text evidence="3">The sequence shown here is derived from an EMBL/GenBank/DDBJ whole genome shotgun (WGS) entry which is preliminary data.</text>
</comment>
<keyword evidence="4" id="KW-1185">Reference proteome</keyword>
<dbReference type="Pfam" id="PF19575">
    <property type="entry name" value="HTH_58"/>
    <property type="match status" value="1"/>
</dbReference>
<feature type="compositionally biased region" description="Basic and acidic residues" evidence="1">
    <location>
        <begin position="10"/>
        <end position="23"/>
    </location>
</feature>
<evidence type="ECO:0000256" key="1">
    <source>
        <dbReference type="SAM" id="MobiDB-lite"/>
    </source>
</evidence>